<accession>A0A7X0EZ54</accession>
<comment type="caution">
    <text evidence="1">The sequence shown here is derived from an EMBL/GenBank/DDBJ whole genome shotgun (WGS) entry which is preliminary data.</text>
</comment>
<organism evidence="1 2">
    <name type="scientific">Nonomuraea muscovyensis</name>
    <dbReference type="NCBI Taxonomy" id="1124761"/>
    <lineage>
        <taxon>Bacteria</taxon>
        <taxon>Bacillati</taxon>
        <taxon>Actinomycetota</taxon>
        <taxon>Actinomycetes</taxon>
        <taxon>Streptosporangiales</taxon>
        <taxon>Streptosporangiaceae</taxon>
        <taxon>Nonomuraea</taxon>
    </lineage>
</organism>
<proteinExistence type="predicted"/>
<evidence type="ECO:0000313" key="2">
    <source>
        <dbReference type="Proteomes" id="UP000583800"/>
    </source>
</evidence>
<dbReference type="AlphaFoldDB" id="A0A7X0EZ54"/>
<reference evidence="1 2" key="1">
    <citation type="submission" date="2020-08" db="EMBL/GenBank/DDBJ databases">
        <title>Sequencing the genomes of 1000 actinobacteria strains.</title>
        <authorList>
            <person name="Klenk H.-P."/>
        </authorList>
    </citation>
    <scope>NUCLEOTIDE SEQUENCE [LARGE SCALE GENOMIC DNA]</scope>
    <source>
        <strain evidence="1 2">DSM 45913</strain>
    </source>
</reference>
<gene>
    <name evidence="1" type="ORF">FHU36_005988</name>
</gene>
<evidence type="ECO:0000313" key="1">
    <source>
        <dbReference type="EMBL" id="MBB6349443.1"/>
    </source>
</evidence>
<dbReference type="EMBL" id="JACHJB010000002">
    <property type="protein sequence ID" value="MBB6349443.1"/>
    <property type="molecule type" value="Genomic_DNA"/>
</dbReference>
<protein>
    <submittedName>
        <fullName evidence="1">Uncharacterized protein</fullName>
    </submittedName>
</protein>
<sequence>MSVRLYVGYGDALAVARRSVDAVKSGEPTAGRK</sequence>
<name>A0A7X0EZ54_9ACTN</name>
<keyword evidence="2" id="KW-1185">Reference proteome</keyword>
<dbReference type="Proteomes" id="UP000583800">
    <property type="component" value="Unassembled WGS sequence"/>
</dbReference>